<protein>
    <recommendedName>
        <fullName evidence="5">PknH-like extracellular domain-containing protein</fullName>
    </recommendedName>
</protein>
<proteinExistence type="predicted"/>
<name>A0A0A0J5R5_9MICO</name>
<comment type="caution">
    <text evidence="3">The sequence shown here is derived from an EMBL/GenBank/DDBJ whole genome shotgun (WGS) entry which is preliminary data.</text>
</comment>
<keyword evidence="4" id="KW-1185">Reference proteome</keyword>
<keyword evidence="2" id="KW-0472">Membrane</keyword>
<feature type="transmembrane region" description="Helical" evidence="2">
    <location>
        <begin position="42"/>
        <end position="62"/>
    </location>
</feature>
<dbReference type="EMBL" id="AVPJ01000006">
    <property type="protein sequence ID" value="KGN32695.1"/>
    <property type="molecule type" value="Genomic_DNA"/>
</dbReference>
<feature type="compositionally biased region" description="Low complexity" evidence="1">
    <location>
        <begin position="80"/>
        <end position="106"/>
    </location>
</feature>
<gene>
    <name evidence="3" type="ORF">N802_17225</name>
</gene>
<feature type="region of interest" description="Disordered" evidence="1">
    <location>
        <begin position="71"/>
        <end position="125"/>
    </location>
</feature>
<evidence type="ECO:0008006" key="5">
    <source>
        <dbReference type="Google" id="ProtNLM"/>
    </source>
</evidence>
<keyword evidence="2" id="KW-1133">Transmembrane helix</keyword>
<evidence type="ECO:0000256" key="1">
    <source>
        <dbReference type="SAM" id="MobiDB-lite"/>
    </source>
</evidence>
<dbReference type="OrthoDB" id="4843701at2"/>
<dbReference type="STRING" id="1385520.N802_17225"/>
<evidence type="ECO:0000256" key="2">
    <source>
        <dbReference type="SAM" id="Phobius"/>
    </source>
</evidence>
<sequence>MSPISEDELRARLRSVEPSPARPGYAEHVVHQGRFRRRRQRWVTGISAAAAVAVIGAGAFVVSDRLGRDDALPAQPTPIPTATTPDVTPTVTSTTSPTESVTGTPSATTRPSVSTPPSALPSEKASHSPIIFLHQGVKGDGEVDADWLPTTQFNGPCDTDAWALAGRYGADDRRAIRGGGIDGGPRQEAVFAFPDTGSAVAFMGELRQVTRACESTSQGRLGGLVENLPGPWGEGLASTYFVYAQDESTGIRDGSTGGGPVILAVRAGRGIALSGSAGPFRETHEVDPDLIRSARPGVEHLYPQLCRYTEAGC</sequence>
<evidence type="ECO:0000313" key="4">
    <source>
        <dbReference type="Proteomes" id="UP000030002"/>
    </source>
</evidence>
<reference evidence="3 4" key="1">
    <citation type="submission" date="2013-08" db="EMBL/GenBank/DDBJ databases">
        <title>The genome sequence of Knoellia sinensis.</title>
        <authorList>
            <person name="Zhu W."/>
            <person name="Wang G."/>
        </authorList>
    </citation>
    <scope>NUCLEOTIDE SEQUENCE [LARGE SCALE GENOMIC DNA]</scope>
    <source>
        <strain evidence="3 4">KCTC 19936</strain>
    </source>
</reference>
<keyword evidence="2" id="KW-0812">Transmembrane</keyword>
<feature type="compositionally biased region" description="Polar residues" evidence="1">
    <location>
        <begin position="107"/>
        <end position="117"/>
    </location>
</feature>
<organism evidence="3 4">
    <name type="scientific">Knoellia sinensis KCTC 19936</name>
    <dbReference type="NCBI Taxonomy" id="1385520"/>
    <lineage>
        <taxon>Bacteria</taxon>
        <taxon>Bacillati</taxon>
        <taxon>Actinomycetota</taxon>
        <taxon>Actinomycetes</taxon>
        <taxon>Micrococcales</taxon>
        <taxon>Intrasporangiaceae</taxon>
        <taxon>Knoellia</taxon>
    </lineage>
</organism>
<accession>A0A0A0J5R5</accession>
<dbReference type="AlphaFoldDB" id="A0A0A0J5R5"/>
<dbReference type="RefSeq" id="WP_035915444.1">
    <property type="nucleotide sequence ID" value="NZ_AVPJ01000006.1"/>
</dbReference>
<evidence type="ECO:0000313" key="3">
    <source>
        <dbReference type="EMBL" id="KGN32695.1"/>
    </source>
</evidence>
<dbReference type="Proteomes" id="UP000030002">
    <property type="component" value="Unassembled WGS sequence"/>
</dbReference>